<dbReference type="SUPFAM" id="SSF54373">
    <property type="entry name" value="FAD-linked reductases, C-terminal domain"/>
    <property type="match status" value="1"/>
</dbReference>
<dbReference type="Gene3D" id="3.50.50.60">
    <property type="entry name" value="FAD/NAD(P)-binding domain"/>
    <property type="match status" value="1"/>
</dbReference>
<dbReference type="PANTHER" id="PTHR11552">
    <property type="entry name" value="GLUCOSE-METHANOL-CHOLINE GMC OXIDOREDUCTASE"/>
    <property type="match status" value="1"/>
</dbReference>
<reference evidence="4" key="1">
    <citation type="submission" date="2023-03" db="EMBL/GenBank/DDBJ databases">
        <title>Massive genome expansion in bonnet fungi (Mycena s.s.) driven by repeated elements and novel gene families across ecological guilds.</title>
        <authorList>
            <consortium name="Lawrence Berkeley National Laboratory"/>
            <person name="Harder C.B."/>
            <person name="Miyauchi S."/>
            <person name="Viragh M."/>
            <person name="Kuo A."/>
            <person name="Thoen E."/>
            <person name="Andreopoulos B."/>
            <person name="Lu D."/>
            <person name="Skrede I."/>
            <person name="Drula E."/>
            <person name="Henrissat B."/>
            <person name="Morin E."/>
            <person name="Kohler A."/>
            <person name="Barry K."/>
            <person name="LaButti K."/>
            <person name="Morin E."/>
            <person name="Salamov A."/>
            <person name="Lipzen A."/>
            <person name="Mereny Z."/>
            <person name="Hegedus B."/>
            <person name="Baldrian P."/>
            <person name="Stursova M."/>
            <person name="Weitz H."/>
            <person name="Taylor A."/>
            <person name="Grigoriev I.V."/>
            <person name="Nagy L.G."/>
            <person name="Martin F."/>
            <person name="Kauserud H."/>
        </authorList>
    </citation>
    <scope>NUCLEOTIDE SEQUENCE</scope>
    <source>
        <strain evidence="4">9144</strain>
    </source>
</reference>
<dbReference type="GO" id="GO:0016614">
    <property type="term" value="F:oxidoreductase activity, acting on CH-OH group of donors"/>
    <property type="evidence" value="ECO:0007669"/>
    <property type="project" value="InterPro"/>
</dbReference>
<dbReference type="PANTHER" id="PTHR11552:SF78">
    <property type="entry name" value="GLUCOSE-METHANOL-CHOLINE OXIDOREDUCTASE N-TERMINAL DOMAIN-CONTAINING PROTEIN"/>
    <property type="match status" value="1"/>
</dbReference>
<gene>
    <name evidence="4" type="ORF">GGX14DRAFT_389066</name>
</gene>
<evidence type="ECO:0000313" key="5">
    <source>
        <dbReference type="Proteomes" id="UP001219525"/>
    </source>
</evidence>
<dbReference type="InterPro" id="IPR012132">
    <property type="entry name" value="GMC_OxRdtase"/>
</dbReference>
<sequence length="240" mass="26049">MCSPRQTENTLGCLARLQASLRTSRRATRARVHTASTDPYNAPASDSGYLTHPADFAVLRCLYKQSRRPTTTSVTETAPVPPGCAAYSTAIACTPRAQTCTDAPASDSGFLAQRTDITALRWVYKQSRKYARQLPLYHGASRPFFPRFPKGGPTAAVLHGNRREWARERTDAFETCTMRLLTEGGVVDGTLNVYSVHRLKVINMSIAPSNVYVGSSSTRLVAAISVQPVGTRAAPASLNT</sequence>
<dbReference type="Proteomes" id="UP001219525">
    <property type="component" value="Unassembled WGS sequence"/>
</dbReference>
<comment type="cofactor">
    <cofactor evidence="1">
        <name>FAD</name>
        <dbReference type="ChEBI" id="CHEBI:57692"/>
    </cofactor>
</comment>
<dbReference type="Gene3D" id="3.30.560.10">
    <property type="entry name" value="Glucose Oxidase, domain 3"/>
    <property type="match status" value="2"/>
</dbReference>
<feature type="domain" description="Glucose-methanol-choline oxidoreductase C-terminal" evidence="3">
    <location>
        <begin position="99"/>
        <end position="218"/>
    </location>
</feature>
<dbReference type="GO" id="GO:0050660">
    <property type="term" value="F:flavin adenine dinucleotide binding"/>
    <property type="evidence" value="ECO:0007669"/>
    <property type="project" value="InterPro"/>
</dbReference>
<comment type="caution">
    <text evidence="4">The sequence shown here is derived from an EMBL/GenBank/DDBJ whole genome shotgun (WGS) entry which is preliminary data.</text>
</comment>
<protein>
    <recommendedName>
        <fullName evidence="3">Glucose-methanol-choline oxidoreductase C-terminal domain-containing protein</fullName>
    </recommendedName>
</protein>
<dbReference type="Pfam" id="PF05199">
    <property type="entry name" value="GMC_oxred_C"/>
    <property type="match status" value="1"/>
</dbReference>
<accession>A0AAD6VUN3</accession>
<organism evidence="4 5">
    <name type="scientific">Mycena pura</name>
    <dbReference type="NCBI Taxonomy" id="153505"/>
    <lineage>
        <taxon>Eukaryota</taxon>
        <taxon>Fungi</taxon>
        <taxon>Dikarya</taxon>
        <taxon>Basidiomycota</taxon>
        <taxon>Agaricomycotina</taxon>
        <taxon>Agaricomycetes</taxon>
        <taxon>Agaricomycetidae</taxon>
        <taxon>Agaricales</taxon>
        <taxon>Marasmiineae</taxon>
        <taxon>Mycenaceae</taxon>
        <taxon>Mycena</taxon>
    </lineage>
</organism>
<dbReference type="InterPro" id="IPR036188">
    <property type="entry name" value="FAD/NAD-bd_sf"/>
</dbReference>
<dbReference type="InterPro" id="IPR007867">
    <property type="entry name" value="GMC_OxRtase_C"/>
</dbReference>
<evidence type="ECO:0000313" key="4">
    <source>
        <dbReference type="EMBL" id="KAJ7220659.1"/>
    </source>
</evidence>
<dbReference type="AlphaFoldDB" id="A0AAD6VUN3"/>
<dbReference type="EMBL" id="JARJCW010000009">
    <property type="protein sequence ID" value="KAJ7220659.1"/>
    <property type="molecule type" value="Genomic_DNA"/>
</dbReference>
<evidence type="ECO:0000256" key="2">
    <source>
        <dbReference type="ARBA" id="ARBA00010790"/>
    </source>
</evidence>
<evidence type="ECO:0000259" key="3">
    <source>
        <dbReference type="Pfam" id="PF05199"/>
    </source>
</evidence>
<keyword evidence="5" id="KW-1185">Reference proteome</keyword>
<name>A0AAD6VUN3_9AGAR</name>
<comment type="similarity">
    <text evidence="2">Belongs to the GMC oxidoreductase family.</text>
</comment>
<evidence type="ECO:0000256" key="1">
    <source>
        <dbReference type="ARBA" id="ARBA00001974"/>
    </source>
</evidence>
<proteinExistence type="inferred from homology"/>